<dbReference type="InterPro" id="IPR052321">
    <property type="entry name" value="PolyBind_ProtTraffic"/>
</dbReference>
<dbReference type="PANTHER" id="PTHR33589">
    <property type="entry name" value="OS11G0524900 PROTEIN"/>
    <property type="match status" value="1"/>
</dbReference>
<dbReference type="Pfam" id="PF01419">
    <property type="entry name" value="Jacalin"/>
    <property type="match status" value="1"/>
</dbReference>
<dbReference type="OMA" id="QNSFNMY"/>
<proteinExistence type="predicted"/>
<organism evidence="5 6">
    <name type="scientific">Chelonoidis abingdonii</name>
    <name type="common">Abingdon island giant tortoise</name>
    <name type="synonym">Testudo abingdonii</name>
    <dbReference type="NCBI Taxonomy" id="106734"/>
    <lineage>
        <taxon>Eukaryota</taxon>
        <taxon>Metazoa</taxon>
        <taxon>Chordata</taxon>
        <taxon>Craniata</taxon>
        <taxon>Vertebrata</taxon>
        <taxon>Euteleostomi</taxon>
        <taxon>Archelosauria</taxon>
        <taxon>Testudinata</taxon>
        <taxon>Testudines</taxon>
        <taxon>Cryptodira</taxon>
        <taxon>Durocryptodira</taxon>
        <taxon>Testudinoidea</taxon>
        <taxon>Testudinidae</taxon>
        <taxon>Chelonoidis</taxon>
    </lineage>
</organism>
<evidence type="ECO:0000259" key="4">
    <source>
        <dbReference type="PROSITE" id="PS51752"/>
    </source>
</evidence>
<dbReference type="AlphaFoldDB" id="A0A8C0FZQ5"/>
<keyword evidence="6" id="KW-1185">Reference proteome</keyword>
<dbReference type="Proteomes" id="UP000694404">
    <property type="component" value="Unplaced"/>
</dbReference>
<keyword evidence="2" id="KW-0430">Lectin</keyword>
<dbReference type="PROSITE" id="PS51752">
    <property type="entry name" value="JACALIN_LECTIN"/>
    <property type="match status" value="1"/>
</dbReference>
<dbReference type="GO" id="GO:0030246">
    <property type="term" value="F:carbohydrate binding"/>
    <property type="evidence" value="ECO:0007669"/>
    <property type="project" value="UniProtKB-KW"/>
</dbReference>
<dbReference type="GeneTree" id="ENSGT00940000164478"/>
<feature type="domain" description="Jacalin-type lectin" evidence="4">
    <location>
        <begin position="32"/>
        <end position="171"/>
    </location>
</feature>
<accession>A0A8C0FZQ5</accession>
<evidence type="ECO:0000313" key="5">
    <source>
        <dbReference type="Ensembl" id="ENSCABP00000001348.1"/>
    </source>
</evidence>
<sequence>CMSQSLIPAAPVLSSPPTPSQGGGRSGIWGVRGRHKHWRNRRGTQWTEKEMGIWGATQNLRVREADSTLSSPPSLQFQFRGMWSKTYGYEQGKDHEVTLFPGEEITQISRKHSTYVFQLIFSTNYGRIFFFGQPAWESFNAVPLEQGNVLAFVTGHHNGVGIMGIGMHWHHACLLVLNAYAQVPIPRRIPSD</sequence>
<reference evidence="5" key="2">
    <citation type="submission" date="2025-09" db="UniProtKB">
        <authorList>
            <consortium name="Ensembl"/>
        </authorList>
    </citation>
    <scope>IDENTIFICATION</scope>
</reference>
<dbReference type="InterPro" id="IPR036404">
    <property type="entry name" value="Jacalin-like_lectin_dom_sf"/>
</dbReference>
<dbReference type="SUPFAM" id="SSF51101">
    <property type="entry name" value="Mannose-binding lectins"/>
    <property type="match status" value="1"/>
</dbReference>
<dbReference type="InterPro" id="IPR001229">
    <property type="entry name" value="Jacalin-like_lectin_dom"/>
</dbReference>
<protein>
    <recommendedName>
        <fullName evidence="4">Jacalin-type lectin domain-containing protein</fullName>
    </recommendedName>
</protein>
<dbReference type="SMART" id="SM00915">
    <property type="entry name" value="Jacalin"/>
    <property type="match status" value="1"/>
</dbReference>
<dbReference type="Ensembl" id="ENSCABT00000001455.1">
    <property type="protein sequence ID" value="ENSCABP00000001348.1"/>
    <property type="gene ID" value="ENSCABG00000001113.1"/>
</dbReference>
<dbReference type="Gene3D" id="2.100.10.30">
    <property type="entry name" value="Jacalin-like lectin domain"/>
    <property type="match status" value="1"/>
</dbReference>
<evidence type="ECO:0000256" key="1">
    <source>
        <dbReference type="ARBA" id="ARBA00022729"/>
    </source>
</evidence>
<evidence type="ECO:0000256" key="3">
    <source>
        <dbReference type="SAM" id="MobiDB-lite"/>
    </source>
</evidence>
<evidence type="ECO:0000256" key="2">
    <source>
        <dbReference type="ARBA" id="ARBA00022734"/>
    </source>
</evidence>
<evidence type="ECO:0000313" key="6">
    <source>
        <dbReference type="Proteomes" id="UP000694404"/>
    </source>
</evidence>
<feature type="region of interest" description="Disordered" evidence="3">
    <location>
        <begin position="1"/>
        <end position="34"/>
    </location>
</feature>
<name>A0A8C0FZQ5_CHEAB</name>
<dbReference type="PANTHER" id="PTHR33589:SF5">
    <property type="entry name" value="JACALIN-TYPE LECTIN DOMAIN-CONTAINING PROTEIN"/>
    <property type="match status" value="1"/>
</dbReference>
<reference evidence="5" key="1">
    <citation type="submission" date="2025-08" db="UniProtKB">
        <authorList>
            <consortium name="Ensembl"/>
        </authorList>
    </citation>
    <scope>IDENTIFICATION</scope>
</reference>
<keyword evidence="1" id="KW-0732">Signal</keyword>